<reference evidence="2" key="1">
    <citation type="submission" date="2016-10" db="EMBL/GenBank/DDBJ databases">
        <authorList>
            <person name="Varghese N."/>
            <person name="Submissions S."/>
        </authorList>
    </citation>
    <scope>NUCLEOTIDE SEQUENCE [LARGE SCALE GENOMIC DNA]</scope>
    <source>
        <strain evidence="2">CGMCC 1.11014</strain>
    </source>
</reference>
<dbReference type="AlphaFoldDB" id="A0A1I7M0W4"/>
<dbReference type="RefSeq" id="WP_143133401.1">
    <property type="nucleotide sequence ID" value="NZ_FPBO01000047.1"/>
</dbReference>
<name>A0A1I7M0W4_9BURK</name>
<dbReference type="OrthoDB" id="9179739at2"/>
<dbReference type="EMBL" id="FPBO01000047">
    <property type="protein sequence ID" value="SFV15604.1"/>
    <property type="molecule type" value="Genomic_DNA"/>
</dbReference>
<organism evidence="1 2">
    <name type="scientific">Pseudoduganella namucuonensis</name>
    <dbReference type="NCBI Taxonomy" id="1035707"/>
    <lineage>
        <taxon>Bacteria</taxon>
        <taxon>Pseudomonadati</taxon>
        <taxon>Pseudomonadota</taxon>
        <taxon>Betaproteobacteria</taxon>
        <taxon>Burkholderiales</taxon>
        <taxon>Oxalobacteraceae</taxon>
        <taxon>Telluria group</taxon>
        <taxon>Pseudoduganella</taxon>
    </lineage>
</organism>
<keyword evidence="2" id="KW-1185">Reference proteome</keyword>
<dbReference type="Proteomes" id="UP000199391">
    <property type="component" value="Unassembled WGS sequence"/>
</dbReference>
<evidence type="ECO:0000313" key="2">
    <source>
        <dbReference type="Proteomes" id="UP000199391"/>
    </source>
</evidence>
<accession>A0A1I7M0W4</accession>
<evidence type="ECO:0000313" key="1">
    <source>
        <dbReference type="EMBL" id="SFV15604.1"/>
    </source>
</evidence>
<gene>
    <name evidence="1" type="ORF">SAMN05216552_10475</name>
</gene>
<sequence length="454" mass="50844">MNFFERYKSSSKRWNCFSKIDVLGSFDFYTSIISLDSVRPADFDDLANKTIKSREENGPVQLSFSAYEAASKIMPLAIHEYTHFIDSTSTAWGLKHLSMMNNAYLADDRRFGGSETGFHHAKKFFDEVRTLRLPDYYTVVEKNVDPQLPWRNVLTVGFQFGSDGLISDRPIIFARFDKADGTPIARSPLSSIAILEASAMFQEISSTFALIDQLKEDEKIVERNKYTREVKSIIYNPKLTEYTACAHVVANTLNCDDIFVAYRISATLGRIILNIPERLYRKIKVTPEVGEKMGWSSGTDKVIKIINTGLQQCNPGVLFYLLTQLLPTNSASGSANLKSGIESALSLLGTNLEEIQQEAIGEIDFLADELSRSKINSIRKLGLAGKENFSLIDLVSPGLKFNLLQLPPVLLSDGTSRSIFTTPQNKLGTIDLEMLYDELVNGQIWVERFSEACG</sequence>
<proteinExistence type="predicted"/>
<protein>
    <submittedName>
        <fullName evidence="1">Uncharacterized protein</fullName>
    </submittedName>
</protein>